<proteinExistence type="predicted"/>
<name>W2X1M0_PHYNI</name>
<organism evidence="4 5">
    <name type="scientific">Phytophthora nicotianae CJ01A1</name>
    <dbReference type="NCBI Taxonomy" id="1317063"/>
    <lineage>
        <taxon>Eukaryota</taxon>
        <taxon>Sar</taxon>
        <taxon>Stramenopiles</taxon>
        <taxon>Oomycota</taxon>
        <taxon>Peronosporomycetes</taxon>
        <taxon>Peronosporales</taxon>
        <taxon>Peronosporaceae</taxon>
        <taxon>Phytophthora</taxon>
    </lineage>
</organism>
<evidence type="ECO:0000259" key="3">
    <source>
        <dbReference type="Pfam" id="PF07282"/>
    </source>
</evidence>
<feature type="non-terminal residue" evidence="4">
    <location>
        <position position="1"/>
    </location>
</feature>
<dbReference type="GO" id="GO:0003677">
    <property type="term" value="F:DNA binding"/>
    <property type="evidence" value="ECO:0007669"/>
    <property type="project" value="UniProtKB-KW"/>
</dbReference>
<evidence type="ECO:0000313" key="4">
    <source>
        <dbReference type="EMBL" id="ETP15744.1"/>
    </source>
</evidence>
<gene>
    <name evidence="4" type="ORF">F441_09566</name>
</gene>
<evidence type="ECO:0000256" key="1">
    <source>
        <dbReference type="ARBA" id="ARBA00023125"/>
    </source>
</evidence>
<dbReference type="Pfam" id="PF07282">
    <property type="entry name" value="Cas12f1-like_TNB"/>
    <property type="match status" value="1"/>
</dbReference>
<sequence length="282" mass="32881">PLQRLLGNHYTTLVTAASTGYLPQQRHGRQRKRRHRRRRFRKKYSRKRIAKNQHGQRVIGVSTAEYYHLAKLNKKRVWDLNLRKTEPAYALILKEMPSFKTSQLTTFMDRLQYFVEHVGFLVSFSAKTSFRKWRFLTTSSKMQALTAIARRLVPIRSAQVCIAFGDWSCQDGLRGNPRAPVQALKKELERRATVLPVDKFRTSKLCSGCHKRLLSARLLTKVKDRETEKTSIVLKKNRNVLCCKNSRCKAHFWNRDVNAARKILELLQCRLSGLGRLAAFKR</sequence>
<keyword evidence="1" id="KW-0238">DNA-binding</keyword>
<dbReference type="EMBL" id="ANIX01001931">
    <property type="protein sequence ID" value="ETP15744.1"/>
    <property type="molecule type" value="Genomic_DNA"/>
</dbReference>
<dbReference type="OrthoDB" id="119983at2759"/>
<dbReference type="AlphaFoldDB" id="W2X1M0"/>
<feature type="compositionally biased region" description="Basic residues" evidence="2">
    <location>
        <begin position="26"/>
        <end position="47"/>
    </location>
</feature>
<evidence type="ECO:0000256" key="2">
    <source>
        <dbReference type="SAM" id="MobiDB-lite"/>
    </source>
</evidence>
<protein>
    <recommendedName>
        <fullName evidence="3">Cas12f1-like TNB domain-containing protein</fullName>
    </recommendedName>
</protein>
<feature type="region of interest" description="Disordered" evidence="2">
    <location>
        <begin position="22"/>
        <end position="47"/>
    </location>
</feature>
<reference evidence="4 5" key="1">
    <citation type="submission" date="2013-11" db="EMBL/GenBank/DDBJ databases">
        <title>The Genome Sequence of Phytophthora parasitica CJ01A1.</title>
        <authorList>
            <consortium name="The Broad Institute Genomics Platform"/>
            <person name="Russ C."/>
            <person name="Tyler B."/>
            <person name="Panabieres F."/>
            <person name="Shan W."/>
            <person name="Tripathy S."/>
            <person name="Grunwald N."/>
            <person name="Machado M."/>
            <person name="Johnson C.S."/>
            <person name="Walker B."/>
            <person name="Young S.K."/>
            <person name="Zeng Q."/>
            <person name="Gargeya S."/>
            <person name="Fitzgerald M."/>
            <person name="Haas B."/>
            <person name="Abouelleil A."/>
            <person name="Allen A.W."/>
            <person name="Alvarado L."/>
            <person name="Arachchi H.M."/>
            <person name="Berlin A.M."/>
            <person name="Chapman S.B."/>
            <person name="Gainer-Dewar J."/>
            <person name="Goldberg J."/>
            <person name="Griggs A."/>
            <person name="Gujja S."/>
            <person name="Hansen M."/>
            <person name="Howarth C."/>
            <person name="Imamovic A."/>
            <person name="Ireland A."/>
            <person name="Larimer J."/>
            <person name="McCowan C."/>
            <person name="Murphy C."/>
            <person name="Pearson M."/>
            <person name="Poon T.W."/>
            <person name="Priest M."/>
            <person name="Roberts A."/>
            <person name="Saif S."/>
            <person name="Shea T."/>
            <person name="Sisk P."/>
            <person name="Sykes S."/>
            <person name="Wortman J."/>
            <person name="Nusbaum C."/>
            <person name="Birren B."/>
        </authorList>
    </citation>
    <scope>NUCLEOTIDE SEQUENCE [LARGE SCALE GENOMIC DNA]</scope>
    <source>
        <strain evidence="4 5">CJ01A1</strain>
    </source>
</reference>
<feature type="domain" description="Cas12f1-like TNB" evidence="3">
    <location>
        <begin position="189"/>
        <end position="263"/>
    </location>
</feature>
<accession>W2X1M0</accession>
<evidence type="ECO:0000313" key="5">
    <source>
        <dbReference type="Proteomes" id="UP000018958"/>
    </source>
</evidence>
<dbReference type="Proteomes" id="UP000018958">
    <property type="component" value="Unassembled WGS sequence"/>
</dbReference>
<comment type="caution">
    <text evidence="4">The sequence shown here is derived from an EMBL/GenBank/DDBJ whole genome shotgun (WGS) entry which is preliminary data.</text>
</comment>
<dbReference type="InterPro" id="IPR010095">
    <property type="entry name" value="Cas12f1-like_TNB"/>
</dbReference>